<name>A0AAN5IAJ2_9BILA</name>
<dbReference type="AlphaFoldDB" id="A0AAN5IAJ2"/>
<accession>A0AAN5IAJ2</accession>
<dbReference type="PANTHER" id="PTHR33845">
    <property type="entry name" value="C2H2-TYPE DOMAIN-CONTAINING PROTEIN"/>
    <property type="match status" value="1"/>
</dbReference>
<evidence type="ECO:0000313" key="2">
    <source>
        <dbReference type="Proteomes" id="UP001328107"/>
    </source>
</evidence>
<protein>
    <submittedName>
        <fullName evidence="1">Uncharacterized protein</fullName>
    </submittedName>
</protein>
<dbReference type="EMBL" id="BTRK01000006">
    <property type="protein sequence ID" value="GMR57135.1"/>
    <property type="molecule type" value="Genomic_DNA"/>
</dbReference>
<organism evidence="1 2">
    <name type="scientific">Pristionchus mayeri</name>
    <dbReference type="NCBI Taxonomy" id="1317129"/>
    <lineage>
        <taxon>Eukaryota</taxon>
        <taxon>Metazoa</taxon>
        <taxon>Ecdysozoa</taxon>
        <taxon>Nematoda</taxon>
        <taxon>Chromadorea</taxon>
        <taxon>Rhabditida</taxon>
        <taxon>Rhabditina</taxon>
        <taxon>Diplogasteromorpha</taxon>
        <taxon>Diplogasteroidea</taxon>
        <taxon>Neodiplogasteridae</taxon>
        <taxon>Pristionchus</taxon>
    </lineage>
</organism>
<feature type="non-terminal residue" evidence="1">
    <location>
        <position position="148"/>
    </location>
</feature>
<keyword evidence="2" id="KW-1185">Reference proteome</keyword>
<reference evidence="2" key="1">
    <citation type="submission" date="2022-10" db="EMBL/GenBank/DDBJ databases">
        <title>Genome assembly of Pristionchus species.</title>
        <authorList>
            <person name="Yoshida K."/>
            <person name="Sommer R.J."/>
        </authorList>
    </citation>
    <scope>NUCLEOTIDE SEQUENCE [LARGE SCALE GENOMIC DNA]</scope>
    <source>
        <strain evidence="2">RS5460</strain>
    </source>
</reference>
<sequence>MRSDNAACYKSGSIIGDLYHLSQKYPAITSYIYSESQLGKGPCDRTISHCKRVANEHTNGLMNCQDASELCAALSRKDAVRGTSTYHCSIDGDSDATSKIVEISSIYDVRFESDGVRARKHCGIGEGLLTASDELAALGASLTVIKEG</sequence>
<gene>
    <name evidence="1" type="ORF">PMAYCL1PPCAC_27330</name>
</gene>
<proteinExistence type="predicted"/>
<evidence type="ECO:0000313" key="1">
    <source>
        <dbReference type="EMBL" id="GMR57135.1"/>
    </source>
</evidence>
<dbReference type="Proteomes" id="UP001328107">
    <property type="component" value="Unassembled WGS sequence"/>
</dbReference>
<comment type="caution">
    <text evidence="1">The sequence shown here is derived from an EMBL/GenBank/DDBJ whole genome shotgun (WGS) entry which is preliminary data.</text>
</comment>
<dbReference type="PANTHER" id="PTHR33845:SF1">
    <property type="entry name" value="C2H2-TYPE DOMAIN-CONTAINING PROTEIN"/>
    <property type="match status" value="1"/>
</dbReference>